<dbReference type="Pfam" id="PF18916">
    <property type="entry name" value="Lycopene_cyc"/>
    <property type="match status" value="1"/>
</dbReference>
<feature type="domain" description="Lycopene cyclase" evidence="9">
    <location>
        <begin position="3"/>
        <end position="89"/>
    </location>
</feature>
<keyword evidence="4" id="KW-0125">Carotenoid biosynthesis</keyword>
<keyword evidence="11" id="KW-1185">Reference proteome</keyword>
<organism evidence="10 11">
    <name type="scientific">Agromyces humatus</name>
    <dbReference type="NCBI Taxonomy" id="279573"/>
    <lineage>
        <taxon>Bacteria</taxon>
        <taxon>Bacillati</taxon>
        <taxon>Actinomycetota</taxon>
        <taxon>Actinomycetes</taxon>
        <taxon>Micrococcales</taxon>
        <taxon>Microbacteriaceae</taxon>
        <taxon>Agromyces</taxon>
    </lineage>
</organism>
<evidence type="ECO:0000256" key="5">
    <source>
        <dbReference type="ARBA" id="ARBA00022989"/>
    </source>
</evidence>
<evidence type="ECO:0000256" key="1">
    <source>
        <dbReference type="ARBA" id="ARBA00004141"/>
    </source>
</evidence>
<dbReference type="EMBL" id="BAAANH010000005">
    <property type="protein sequence ID" value="GAA1764761.1"/>
    <property type="molecule type" value="Genomic_DNA"/>
</dbReference>
<protein>
    <recommendedName>
        <fullName evidence="9">Lycopene cyclase domain-containing protein</fullName>
    </recommendedName>
</protein>
<feature type="transmembrane region" description="Helical" evidence="8">
    <location>
        <begin position="31"/>
        <end position="57"/>
    </location>
</feature>
<comment type="pathway">
    <text evidence="2">Carotenoid biosynthesis.</text>
</comment>
<dbReference type="Proteomes" id="UP001500506">
    <property type="component" value="Unassembled WGS sequence"/>
</dbReference>
<keyword evidence="5 8" id="KW-1133">Transmembrane helix</keyword>
<evidence type="ECO:0000256" key="2">
    <source>
        <dbReference type="ARBA" id="ARBA00004829"/>
    </source>
</evidence>
<comment type="subcellular location">
    <subcellularLocation>
        <location evidence="1">Membrane</location>
        <topology evidence="1">Multi-pass membrane protein</topology>
    </subcellularLocation>
</comment>
<evidence type="ECO:0000256" key="6">
    <source>
        <dbReference type="ARBA" id="ARBA00023136"/>
    </source>
</evidence>
<comment type="caution">
    <text evidence="10">The sequence shown here is derived from an EMBL/GenBank/DDBJ whole genome shotgun (WGS) entry which is preliminary data.</text>
</comment>
<reference evidence="10 11" key="1">
    <citation type="journal article" date="2019" name="Int. J. Syst. Evol. Microbiol.">
        <title>The Global Catalogue of Microorganisms (GCM) 10K type strain sequencing project: providing services to taxonomists for standard genome sequencing and annotation.</title>
        <authorList>
            <consortium name="The Broad Institute Genomics Platform"/>
            <consortium name="The Broad Institute Genome Sequencing Center for Infectious Disease"/>
            <person name="Wu L."/>
            <person name="Ma J."/>
        </authorList>
    </citation>
    <scope>NUCLEOTIDE SEQUENCE [LARGE SCALE GENOMIC DNA]</scope>
    <source>
        <strain evidence="10 11">JCM 14319</strain>
    </source>
</reference>
<keyword evidence="7" id="KW-0413">Isomerase</keyword>
<evidence type="ECO:0000256" key="8">
    <source>
        <dbReference type="SAM" id="Phobius"/>
    </source>
</evidence>
<evidence type="ECO:0000259" key="9">
    <source>
        <dbReference type="Pfam" id="PF18916"/>
    </source>
</evidence>
<dbReference type="NCBIfam" id="TIGR03462">
    <property type="entry name" value="CarR_dom_SF"/>
    <property type="match status" value="1"/>
</dbReference>
<evidence type="ECO:0000313" key="10">
    <source>
        <dbReference type="EMBL" id="GAA1764761.1"/>
    </source>
</evidence>
<dbReference type="RefSeq" id="WP_232498759.1">
    <property type="nucleotide sequence ID" value="NZ_BAAANH010000005.1"/>
</dbReference>
<evidence type="ECO:0000313" key="11">
    <source>
        <dbReference type="Proteomes" id="UP001500506"/>
    </source>
</evidence>
<gene>
    <name evidence="10" type="ORF">GCM10009747_25830</name>
</gene>
<name>A0ABN2KTY0_9MICO</name>
<dbReference type="InterPro" id="IPR017825">
    <property type="entry name" value="Lycopene_cyclase_dom"/>
</dbReference>
<feature type="transmembrane region" description="Helical" evidence="8">
    <location>
        <begin position="77"/>
        <end position="94"/>
    </location>
</feature>
<proteinExistence type="predicted"/>
<evidence type="ECO:0000256" key="7">
    <source>
        <dbReference type="ARBA" id="ARBA00023235"/>
    </source>
</evidence>
<accession>A0ABN2KTY0</accession>
<evidence type="ECO:0000256" key="4">
    <source>
        <dbReference type="ARBA" id="ARBA00022746"/>
    </source>
</evidence>
<keyword evidence="3 8" id="KW-0812">Transmembrane</keyword>
<keyword evidence="6 8" id="KW-0472">Membrane</keyword>
<evidence type="ECO:0000256" key="3">
    <source>
        <dbReference type="ARBA" id="ARBA00022692"/>
    </source>
</evidence>
<sequence length="101" mass="10714">MTYLLLSAVFLALAAIVAAVAWRNAPPGHLIATAVTVTTLIVLTAVFDTVMIATGLFAYADEHISGVRIGLAPVEDFAYPIAGVLLLTGLWTLMTRQRDAD</sequence>